<dbReference type="GO" id="GO:0005737">
    <property type="term" value="C:cytoplasm"/>
    <property type="evidence" value="ECO:0007669"/>
    <property type="project" value="UniProtKB-SubCell"/>
</dbReference>
<keyword evidence="4" id="KW-0963">Cytoplasm</keyword>
<dbReference type="GO" id="GO:0004735">
    <property type="term" value="F:pyrroline-5-carboxylate reductase activity"/>
    <property type="evidence" value="ECO:0007669"/>
    <property type="project" value="UniProtKB-UniRule"/>
</dbReference>
<name>A0A517MKU2_9BACT</name>
<evidence type="ECO:0000256" key="6">
    <source>
        <dbReference type="PIRSR" id="PIRSR000193-1"/>
    </source>
</evidence>
<reference evidence="10 11" key="1">
    <citation type="submission" date="2019-02" db="EMBL/GenBank/DDBJ databases">
        <title>Deep-cultivation of Planctomycetes and their phenomic and genomic characterization uncovers novel biology.</title>
        <authorList>
            <person name="Wiegand S."/>
            <person name="Jogler M."/>
            <person name="Boedeker C."/>
            <person name="Pinto D."/>
            <person name="Vollmers J."/>
            <person name="Rivas-Marin E."/>
            <person name="Kohn T."/>
            <person name="Peeters S.H."/>
            <person name="Heuer A."/>
            <person name="Rast P."/>
            <person name="Oberbeckmann S."/>
            <person name="Bunk B."/>
            <person name="Jeske O."/>
            <person name="Meyerdierks A."/>
            <person name="Storesund J.E."/>
            <person name="Kallscheuer N."/>
            <person name="Luecker S."/>
            <person name="Lage O.M."/>
            <person name="Pohl T."/>
            <person name="Merkel B.J."/>
            <person name="Hornburger P."/>
            <person name="Mueller R.-W."/>
            <person name="Bruemmer F."/>
            <person name="Labrenz M."/>
            <person name="Spormann A.M."/>
            <person name="Op den Camp H."/>
            <person name="Overmann J."/>
            <person name="Amann R."/>
            <person name="Jetten M.S.M."/>
            <person name="Mascher T."/>
            <person name="Medema M.H."/>
            <person name="Devos D.P."/>
            <person name="Kaster A.-K."/>
            <person name="Ovreas L."/>
            <person name="Rohde M."/>
            <person name="Galperin M.Y."/>
            <person name="Jogler C."/>
        </authorList>
    </citation>
    <scope>NUCLEOTIDE SEQUENCE [LARGE SCALE GENOMIC DNA]</scope>
    <source>
        <strain evidence="10 11">FF011L</strain>
    </source>
</reference>
<evidence type="ECO:0000256" key="1">
    <source>
        <dbReference type="ARBA" id="ARBA00005525"/>
    </source>
</evidence>
<dbReference type="InterPro" id="IPR053790">
    <property type="entry name" value="P5CR-like_CS"/>
</dbReference>
<evidence type="ECO:0000259" key="8">
    <source>
        <dbReference type="Pfam" id="PF03807"/>
    </source>
</evidence>
<dbReference type="AlphaFoldDB" id="A0A517MKU2"/>
<comment type="catalytic activity">
    <reaction evidence="4 7">
        <text>L-proline + NADP(+) = (S)-1-pyrroline-5-carboxylate + NADPH + 2 H(+)</text>
        <dbReference type="Rhea" id="RHEA:14109"/>
        <dbReference type="ChEBI" id="CHEBI:15378"/>
        <dbReference type="ChEBI" id="CHEBI:17388"/>
        <dbReference type="ChEBI" id="CHEBI:57783"/>
        <dbReference type="ChEBI" id="CHEBI:58349"/>
        <dbReference type="ChEBI" id="CHEBI:60039"/>
        <dbReference type="EC" id="1.5.1.2"/>
    </reaction>
</comment>
<evidence type="ECO:0000256" key="2">
    <source>
        <dbReference type="ARBA" id="ARBA00022857"/>
    </source>
</evidence>
<accession>A0A517MKU2</accession>
<dbReference type="OrthoDB" id="9805754at2"/>
<evidence type="ECO:0000256" key="5">
    <source>
        <dbReference type="NCBIfam" id="TIGR00112"/>
    </source>
</evidence>
<dbReference type="NCBIfam" id="TIGR00112">
    <property type="entry name" value="proC"/>
    <property type="match status" value="1"/>
</dbReference>
<dbReference type="PANTHER" id="PTHR11645:SF0">
    <property type="entry name" value="PYRROLINE-5-CARBOXYLATE REDUCTASE 3"/>
    <property type="match status" value="1"/>
</dbReference>
<dbReference type="SUPFAM" id="SSF48179">
    <property type="entry name" value="6-phosphogluconate dehydrogenase C-terminal domain-like"/>
    <property type="match status" value="1"/>
</dbReference>
<evidence type="ECO:0000313" key="11">
    <source>
        <dbReference type="Proteomes" id="UP000320672"/>
    </source>
</evidence>
<dbReference type="PANTHER" id="PTHR11645">
    <property type="entry name" value="PYRROLINE-5-CARBOXYLATE REDUCTASE"/>
    <property type="match status" value="1"/>
</dbReference>
<keyword evidence="2 4" id="KW-0521">NADP</keyword>
<dbReference type="Pfam" id="PF14748">
    <property type="entry name" value="P5CR_dimer"/>
    <property type="match status" value="1"/>
</dbReference>
<dbReference type="GO" id="GO:0055129">
    <property type="term" value="P:L-proline biosynthetic process"/>
    <property type="evidence" value="ECO:0007669"/>
    <property type="project" value="UniProtKB-UniRule"/>
</dbReference>
<evidence type="ECO:0000256" key="3">
    <source>
        <dbReference type="ARBA" id="ARBA00023002"/>
    </source>
</evidence>
<comment type="pathway">
    <text evidence="4 7">Amino-acid biosynthesis; L-proline biosynthesis; L-proline from L-glutamate 5-semialdehyde: step 1/1.</text>
</comment>
<dbReference type="PIRSF" id="PIRSF000193">
    <property type="entry name" value="Pyrrol-5-carb_rd"/>
    <property type="match status" value="1"/>
</dbReference>
<evidence type="ECO:0000256" key="4">
    <source>
        <dbReference type="HAMAP-Rule" id="MF_01925"/>
    </source>
</evidence>
<dbReference type="InterPro" id="IPR028939">
    <property type="entry name" value="P5C_Rdtase_cat_N"/>
</dbReference>
<feature type="domain" description="Pyrroline-5-carboxylate reductase catalytic N-terminal" evidence="8">
    <location>
        <begin position="7"/>
        <end position="106"/>
    </location>
</feature>
<dbReference type="InterPro" id="IPR036291">
    <property type="entry name" value="NAD(P)-bd_dom_sf"/>
</dbReference>
<feature type="binding site" evidence="6">
    <location>
        <begin position="78"/>
        <end position="81"/>
    </location>
    <ligand>
        <name>NADP(+)</name>
        <dbReference type="ChEBI" id="CHEBI:58349"/>
    </ligand>
</feature>
<proteinExistence type="inferred from homology"/>
<protein>
    <recommendedName>
        <fullName evidence="4 5">Pyrroline-5-carboxylate reductase</fullName>
        <shortName evidence="4">P5C reductase</shortName>
        <shortName evidence="4">P5CR</shortName>
        <ecNumber evidence="4 5">1.5.1.2</ecNumber>
    </recommendedName>
    <alternativeName>
        <fullName evidence="4">PCA reductase</fullName>
    </alternativeName>
</protein>
<dbReference type="Gene3D" id="1.10.3730.10">
    <property type="entry name" value="ProC C-terminal domain-like"/>
    <property type="match status" value="1"/>
</dbReference>
<keyword evidence="4 7" id="KW-0641">Proline biosynthesis</keyword>
<dbReference type="UniPathway" id="UPA00098">
    <property type="reaction ID" value="UER00361"/>
</dbReference>
<dbReference type="InterPro" id="IPR029036">
    <property type="entry name" value="P5CR_dimer"/>
</dbReference>
<evidence type="ECO:0000259" key="9">
    <source>
        <dbReference type="Pfam" id="PF14748"/>
    </source>
</evidence>
<dbReference type="HAMAP" id="MF_01925">
    <property type="entry name" value="P5C_reductase"/>
    <property type="match status" value="1"/>
</dbReference>
<dbReference type="Pfam" id="PF03807">
    <property type="entry name" value="F420_oxidored"/>
    <property type="match status" value="1"/>
</dbReference>
<dbReference type="EMBL" id="CP036262">
    <property type="protein sequence ID" value="QDS95509.1"/>
    <property type="molecule type" value="Genomic_DNA"/>
</dbReference>
<dbReference type="Proteomes" id="UP000320672">
    <property type="component" value="Chromosome"/>
</dbReference>
<comment type="similarity">
    <text evidence="1 4 7">Belongs to the pyrroline-5-carboxylate reductase family.</text>
</comment>
<dbReference type="FunFam" id="1.10.3730.10:FF:000001">
    <property type="entry name" value="Pyrroline-5-carboxylate reductase"/>
    <property type="match status" value="1"/>
</dbReference>
<keyword evidence="11" id="KW-1185">Reference proteome</keyword>
<evidence type="ECO:0000313" key="10">
    <source>
        <dbReference type="EMBL" id="QDS95509.1"/>
    </source>
</evidence>
<keyword evidence="3 4" id="KW-0560">Oxidoreductase</keyword>
<comment type="function">
    <text evidence="4">Catalyzes the reduction of 1-pyrroline-5-carboxylate (PCA) to L-proline.</text>
</comment>
<dbReference type="Gene3D" id="3.40.50.720">
    <property type="entry name" value="NAD(P)-binding Rossmann-like Domain"/>
    <property type="match status" value="1"/>
</dbReference>
<feature type="domain" description="Pyrroline-5-carboxylate reductase dimerisation" evidence="9">
    <location>
        <begin position="168"/>
        <end position="272"/>
    </location>
</feature>
<dbReference type="InterPro" id="IPR008927">
    <property type="entry name" value="6-PGluconate_DH-like_C_sf"/>
</dbReference>
<keyword evidence="4 7" id="KW-0028">Amino-acid biosynthesis</keyword>
<dbReference type="InterPro" id="IPR000304">
    <property type="entry name" value="Pyrroline-COOH_reductase"/>
</dbReference>
<sequence length="275" mass="27758">MKTIAGKLTLVGGGRMGRALVEGMIRAGVIESTRVTVINRTAESCQVWTESKLGVCVEQADPATLKAAVESAETVIVAVKPGTFPSVAESAAGAWAGRLVISVAAGVKLATLQKIFDSKSVVRVMPNTPSLVGFGASAFSCGPKVSEAQAKTVEQILAAVGVVAQVEESALDAVTGLSGSGPAYIFMIIEALADGGVAAGLPRALAQQFAAQTVLGAAQMVTQTGDHPALLKDAVASPGGTTIAGLAALEQNGLRSAMIEAVRTAAARSREMGNS</sequence>
<dbReference type="RefSeq" id="WP_145353682.1">
    <property type="nucleotide sequence ID" value="NZ_CP036262.1"/>
</dbReference>
<dbReference type="KEGG" id="rml:FF011L_43060"/>
<comment type="catalytic activity">
    <reaction evidence="4">
        <text>L-proline + NAD(+) = (S)-1-pyrroline-5-carboxylate + NADH + 2 H(+)</text>
        <dbReference type="Rhea" id="RHEA:14105"/>
        <dbReference type="ChEBI" id="CHEBI:15378"/>
        <dbReference type="ChEBI" id="CHEBI:17388"/>
        <dbReference type="ChEBI" id="CHEBI:57540"/>
        <dbReference type="ChEBI" id="CHEBI:57945"/>
        <dbReference type="ChEBI" id="CHEBI:60039"/>
        <dbReference type="EC" id="1.5.1.2"/>
    </reaction>
</comment>
<dbReference type="EC" id="1.5.1.2" evidence="4 5"/>
<comment type="subcellular location">
    <subcellularLocation>
        <location evidence="4">Cytoplasm</location>
    </subcellularLocation>
</comment>
<evidence type="ECO:0000256" key="7">
    <source>
        <dbReference type="RuleBase" id="RU003903"/>
    </source>
</evidence>
<dbReference type="PROSITE" id="PS00521">
    <property type="entry name" value="P5CR"/>
    <property type="match status" value="1"/>
</dbReference>
<dbReference type="SUPFAM" id="SSF51735">
    <property type="entry name" value="NAD(P)-binding Rossmann-fold domains"/>
    <property type="match status" value="1"/>
</dbReference>
<organism evidence="10 11">
    <name type="scientific">Roseimaritima multifibrata</name>
    <dbReference type="NCBI Taxonomy" id="1930274"/>
    <lineage>
        <taxon>Bacteria</taxon>
        <taxon>Pseudomonadati</taxon>
        <taxon>Planctomycetota</taxon>
        <taxon>Planctomycetia</taxon>
        <taxon>Pirellulales</taxon>
        <taxon>Pirellulaceae</taxon>
        <taxon>Roseimaritima</taxon>
    </lineage>
</organism>
<gene>
    <name evidence="4 10" type="primary">proC</name>
    <name evidence="10" type="ORF">FF011L_43060</name>
</gene>